<evidence type="ECO:0000256" key="15">
    <source>
        <dbReference type="SAM" id="Phobius"/>
    </source>
</evidence>
<dbReference type="InterPro" id="IPR004570">
    <property type="entry name" value="Phosphatidylglycerol_P_synth"/>
</dbReference>
<evidence type="ECO:0000256" key="10">
    <source>
        <dbReference type="ARBA" id="ARBA00023098"/>
    </source>
</evidence>
<dbReference type="GO" id="GO:0046474">
    <property type="term" value="P:glycerophospholipid biosynthetic process"/>
    <property type="evidence" value="ECO:0007669"/>
    <property type="project" value="TreeGrafter"/>
</dbReference>
<evidence type="ECO:0000256" key="13">
    <source>
        <dbReference type="ARBA" id="ARBA00023264"/>
    </source>
</evidence>
<accession>A0A3D9YUU4</accession>
<evidence type="ECO:0000256" key="4">
    <source>
        <dbReference type="ARBA" id="ARBA00010441"/>
    </source>
</evidence>
<keyword evidence="7" id="KW-0444">Lipid biosynthesis</keyword>
<evidence type="ECO:0000313" key="16">
    <source>
        <dbReference type="EMBL" id="REF85928.1"/>
    </source>
</evidence>
<keyword evidence="9 15" id="KW-1133">Transmembrane helix</keyword>
<evidence type="ECO:0000256" key="3">
    <source>
        <dbReference type="ARBA" id="ARBA00005189"/>
    </source>
</evidence>
<keyword evidence="13" id="KW-1208">Phospholipid metabolism</keyword>
<comment type="pathway">
    <text evidence="3">Lipid metabolism.</text>
</comment>
<evidence type="ECO:0000256" key="11">
    <source>
        <dbReference type="ARBA" id="ARBA00023136"/>
    </source>
</evidence>
<keyword evidence="17" id="KW-1185">Reference proteome</keyword>
<dbReference type="InterPro" id="IPR043130">
    <property type="entry name" value="CDP-OH_PTrfase_TM_dom"/>
</dbReference>
<comment type="catalytic activity">
    <reaction evidence="14">
        <text>a CDP-1,2-diacyl-sn-glycerol + sn-glycerol 3-phosphate = a 1,2-diacyl-sn-glycero-3-phospho-(1'-sn-glycero-3'-phosphate) + CMP + H(+)</text>
        <dbReference type="Rhea" id="RHEA:12593"/>
        <dbReference type="ChEBI" id="CHEBI:15378"/>
        <dbReference type="ChEBI" id="CHEBI:57597"/>
        <dbReference type="ChEBI" id="CHEBI:58332"/>
        <dbReference type="ChEBI" id="CHEBI:60110"/>
        <dbReference type="ChEBI" id="CHEBI:60377"/>
        <dbReference type="EC" id="2.7.8.5"/>
    </reaction>
</comment>
<organism evidence="16 17">
    <name type="scientific">Methylovirgula ligni</name>
    <dbReference type="NCBI Taxonomy" id="569860"/>
    <lineage>
        <taxon>Bacteria</taxon>
        <taxon>Pseudomonadati</taxon>
        <taxon>Pseudomonadota</taxon>
        <taxon>Alphaproteobacteria</taxon>
        <taxon>Hyphomicrobiales</taxon>
        <taxon>Beijerinckiaceae</taxon>
        <taxon>Methylovirgula</taxon>
    </lineage>
</organism>
<dbReference type="FunFam" id="1.20.120.1760:FF:000033">
    <property type="entry name" value="CDP-alcohol phosphatidyltransferase"/>
    <property type="match status" value="1"/>
</dbReference>
<dbReference type="GO" id="GO:0016020">
    <property type="term" value="C:membrane"/>
    <property type="evidence" value="ECO:0007669"/>
    <property type="project" value="UniProtKB-SubCell"/>
</dbReference>
<dbReference type="RefSeq" id="WP_115836526.1">
    <property type="nucleotide sequence ID" value="NZ_CP025086.1"/>
</dbReference>
<dbReference type="Proteomes" id="UP000256900">
    <property type="component" value="Unassembled WGS sequence"/>
</dbReference>
<evidence type="ECO:0000256" key="8">
    <source>
        <dbReference type="ARBA" id="ARBA00022692"/>
    </source>
</evidence>
<feature type="transmembrane region" description="Helical" evidence="15">
    <location>
        <begin position="72"/>
        <end position="97"/>
    </location>
</feature>
<keyword evidence="10" id="KW-0443">Lipid metabolism</keyword>
<evidence type="ECO:0000256" key="2">
    <source>
        <dbReference type="ARBA" id="ARBA00005042"/>
    </source>
</evidence>
<dbReference type="EC" id="2.7.8.5" evidence="5"/>
<sequence length="180" mass="19181">MTTYTSLPNLITLARLCLVPIVIAMISAGRWTEACLIFIAAGISDAIDGWLAKTFNLQTELGAYLDPLADKALLISIYVALAVFGAVPSWLTILVVARDVMIIGAFMISWLMNKPVAIHPLWISKANTTAQIGFAAAVLGAKAFQFTLGPLFLVCTLAVAALTLASLAAYLAGWARHMSL</sequence>
<evidence type="ECO:0000256" key="9">
    <source>
        <dbReference type="ARBA" id="ARBA00022989"/>
    </source>
</evidence>
<comment type="caution">
    <text evidence="16">The sequence shown here is derived from an EMBL/GenBank/DDBJ whole genome shotgun (WGS) entry which is preliminary data.</text>
</comment>
<name>A0A3D9YUU4_9HYPH</name>
<dbReference type="AlphaFoldDB" id="A0A3D9YUU4"/>
<keyword evidence="12" id="KW-0594">Phospholipid biosynthesis</keyword>
<comment type="subcellular location">
    <subcellularLocation>
        <location evidence="1">Membrane</location>
        <topology evidence="1">Multi-pass membrane protein</topology>
    </subcellularLocation>
</comment>
<evidence type="ECO:0000256" key="5">
    <source>
        <dbReference type="ARBA" id="ARBA00013170"/>
    </source>
</evidence>
<dbReference type="PANTHER" id="PTHR14269">
    <property type="entry name" value="CDP-DIACYLGLYCEROL--GLYCEROL-3-PHOSPHATE 3-PHOSPHATIDYLTRANSFERASE-RELATED"/>
    <property type="match status" value="1"/>
</dbReference>
<evidence type="ECO:0000256" key="7">
    <source>
        <dbReference type="ARBA" id="ARBA00022516"/>
    </source>
</evidence>
<comment type="pathway">
    <text evidence="2">Phospholipid metabolism; phosphatidylglycerol biosynthesis; phosphatidylglycerol from CDP-diacylglycerol: step 1/2.</text>
</comment>
<dbReference type="InterPro" id="IPR000462">
    <property type="entry name" value="CDP-OH_P_trans"/>
</dbReference>
<dbReference type="Gene3D" id="1.20.120.1760">
    <property type="match status" value="1"/>
</dbReference>
<evidence type="ECO:0000256" key="1">
    <source>
        <dbReference type="ARBA" id="ARBA00004141"/>
    </source>
</evidence>
<dbReference type="OrthoDB" id="9796672at2"/>
<dbReference type="GO" id="GO:0008444">
    <property type="term" value="F:CDP-diacylglycerol-glycerol-3-phosphate 3-phosphatidyltransferase activity"/>
    <property type="evidence" value="ECO:0007669"/>
    <property type="project" value="UniProtKB-EC"/>
</dbReference>
<evidence type="ECO:0000256" key="14">
    <source>
        <dbReference type="ARBA" id="ARBA00048586"/>
    </source>
</evidence>
<dbReference type="EMBL" id="QUMO01000003">
    <property type="protein sequence ID" value="REF85928.1"/>
    <property type="molecule type" value="Genomic_DNA"/>
</dbReference>
<evidence type="ECO:0000313" key="17">
    <source>
        <dbReference type="Proteomes" id="UP000256900"/>
    </source>
</evidence>
<keyword evidence="11 15" id="KW-0472">Membrane</keyword>
<reference evidence="16 17" key="1">
    <citation type="submission" date="2018-08" db="EMBL/GenBank/DDBJ databases">
        <title>Genomic Encyclopedia of Type Strains, Phase IV (KMG-IV): sequencing the most valuable type-strain genomes for metagenomic binning, comparative biology and taxonomic classification.</title>
        <authorList>
            <person name="Goeker M."/>
        </authorList>
    </citation>
    <scope>NUCLEOTIDE SEQUENCE [LARGE SCALE GENOMIC DNA]</scope>
    <source>
        <strain evidence="16 17">BW863</strain>
    </source>
</reference>
<feature type="transmembrane region" description="Helical" evidence="15">
    <location>
        <begin position="151"/>
        <end position="172"/>
    </location>
</feature>
<evidence type="ECO:0000256" key="6">
    <source>
        <dbReference type="ARBA" id="ARBA00014944"/>
    </source>
</evidence>
<gene>
    <name evidence="16" type="ORF">DES32_1968</name>
</gene>
<protein>
    <recommendedName>
        <fullName evidence="6">CDP-diacylglycerol--glycerol-3-phosphate 3-phosphatidyltransferase</fullName>
        <ecNumber evidence="5">2.7.8.5</ecNumber>
    </recommendedName>
</protein>
<keyword evidence="8 15" id="KW-0812">Transmembrane</keyword>
<proteinExistence type="inferred from homology"/>
<dbReference type="PANTHER" id="PTHR14269:SF62">
    <property type="entry name" value="CDP-DIACYLGLYCEROL--GLYCEROL-3-PHOSPHATE 3-PHOSPHATIDYLTRANSFERASE 1, CHLOROPLASTIC"/>
    <property type="match status" value="1"/>
</dbReference>
<dbReference type="PIRSF" id="PIRSF000847">
    <property type="entry name" value="Phos_ph_gly_syn"/>
    <property type="match status" value="1"/>
</dbReference>
<dbReference type="Pfam" id="PF01066">
    <property type="entry name" value="CDP-OH_P_transf"/>
    <property type="match status" value="1"/>
</dbReference>
<dbReference type="InterPro" id="IPR050324">
    <property type="entry name" value="CDP-alcohol_PTase-I"/>
</dbReference>
<comment type="similarity">
    <text evidence="4">Belongs to the CDP-alcohol phosphatidyltransferase class-I family.</text>
</comment>
<evidence type="ECO:0000256" key="12">
    <source>
        <dbReference type="ARBA" id="ARBA00023209"/>
    </source>
</evidence>
<feature type="transmembrane region" description="Helical" evidence="15">
    <location>
        <begin position="6"/>
        <end position="27"/>
    </location>
</feature>